<name>A0ABU6SLC6_9FABA</name>
<sequence length="69" mass="7719">WLGYGVKYGNDLSCRSLRATDARNRVNFDAVNATPLPAVWGPLMRQTSFGAKCTTGEFFLVTRDLLEFC</sequence>
<organism evidence="1 2">
    <name type="scientific">Stylosanthes scabra</name>
    <dbReference type="NCBI Taxonomy" id="79078"/>
    <lineage>
        <taxon>Eukaryota</taxon>
        <taxon>Viridiplantae</taxon>
        <taxon>Streptophyta</taxon>
        <taxon>Embryophyta</taxon>
        <taxon>Tracheophyta</taxon>
        <taxon>Spermatophyta</taxon>
        <taxon>Magnoliopsida</taxon>
        <taxon>eudicotyledons</taxon>
        <taxon>Gunneridae</taxon>
        <taxon>Pentapetalae</taxon>
        <taxon>rosids</taxon>
        <taxon>fabids</taxon>
        <taxon>Fabales</taxon>
        <taxon>Fabaceae</taxon>
        <taxon>Papilionoideae</taxon>
        <taxon>50 kb inversion clade</taxon>
        <taxon>dalbergioids sensu lato</taxon>
        <taxon>Dalbergieae</taxon>
        <taxon>Pterocarpus clade</taxon>
        <taxon>Stylosanthes</taxon>
    </lineage>
</organism>
<feature type="non-terminal residue" evidence="1">
    <location>
        <position position="1"/>
    </location>
</feature>
<dbReference type="Proteomes" id="UP001341840">
    <property type="component" value="Unassembled WGS sequence"/>
</dbReference>
<gene>
    <name evidence="1" type="ORF">PIB30_062869</name>
</gene>
<reference evidence="1 2" key="1">
    <citation type="journal article" date="2023" name="Plants (Basel)">
        <title>Bridging the Gap: Combining Genomics and Transcriptomics Approaches to Understand Stylosanthes scabra, an Orphan Legume from the Brazilian Caatinga.</title>
        <authorList>
            <person name="Ferreira-Neto J.R.C."/>
            <person name="da Silva M.D."/>
            <person name="Binneck E."/>
            <person name="de Melo N.F."/>
            <person name="da Silva R.H."/>
            <person name="de Melo A.L.T.M."/>
            <person name="Pandolfi V."/>
            <person name="Bustamante F.O."/>
            <person name="Brasileiro-Vidal A.C."/>
            <person name="Benko-Iseppon A.M."/>
        </authorList>
    </citation>
    <scope>NUCLEOTIDE SEQUENCE [LARGE SCALE GENOMIC DNA]</scope>
    <source>
        <tissue evidence="1">Leaves</tissue>
    </source>
</reference>
<proteinExistence type="predicted"/>
<evidence type="ECO:0000313" key="2">
    <source>
        <dbReference type="Proteomes" id="UP001341840"/>
    </source>
</evidence>
<comment type="caution">
    <text evidence="1">The sequence shown here is derived from an EMBL/GenBank/DDBJ whole genome shotgun (WGS) entry which is preliminary data.</text>
</comment>
<protein>
    <submittedName>
        <fullName evidence="1">Uncharacterized protein</fullName>
    </submittedName>
</protein>
<dbReference type="EMBL" id="JASCZI010061005">
    <property type="protein sequence ID" value="MED6137199.1"/>
    <property type="molecule type" value="Genomic_DNA"/>
</dbReference>
<accession>A0ABU6SLC6</accession>
<evidence type="ECO:0000313" key="1">
    <source>
        <dbReference type="EMBL" id="MED6137199.1"/>
    </source>
</evidence>
<keyword evidence="2" id="KW-1185">Reference proteome</keyword>